<dbReference type="EMBL" id="JAAGBB010000034">
    <property type="protein sequence ID" value="MBR0667413.1"/>
    <property type="molecule type" value="Genomic_DNA"/>
</dbReference>
<evidence type="ECO:0000256" key="2">
    <source>
        <dbReference type="ARBA" id="ARBA00008520"/>
    </source>
</evidence>
<accession>A0ABS5F492</accession>
<evidence type="ECO:0000256" key="1">
    <source>
        <dbReference type="ARBA" id="ARBA00004418"/>
    </source>
</evidence>
<dbReference type="SUPFAM" id="SSF53850">
    <property type="entry name" value="Periplasmic binding protein-like II"/>
    <property type="match status" value="1"/>
</dbReference>
<protein>
    <submittedName>
        <fullName evidence="5">Extracellular solute-binding protein</fullName>
    </submittedName>
</protein>
<dbReference type="PANTHER" id="PTHR43649:SF34">
    <property type="entry name" value="ABC TRANSPORTER PERIPLASMIC-BINDING PROTEIN YCJN-RELATED"/>
    <property type="match status" value="1"/>
</dbReference>
<comment type="caution">
    <text evidence="5">The sequence shown here is derived from an EMBL/GenBank/DDBJ whole genome shotgun (WGS) entry which is preliminary data.</text>
</comment>
<dbReference type="PROSITE" id="PS51318">
    <property type="entry name" value="TAT"/>
    <property type="match status" value="1"/>
</dbReference>
<dbReference type="Pfam" id="PF01547">
    <property type="entry name" value="SBP_bac_1"/>
    <property type="match status" value="1"/>
</dbReference>
<comment type="similarity">
    <text evidence="2">Belongs to the bacterial solute-binding protein 1 family.</text>
</comment>
<organism evidence="5 6">
    <name type="scientific">Plastoroseomonas hellenica</name>
    <dbReference type="NCBI Taxonomy" id="2687306"/>
    <lineage>
        <taxon>Bacteria</taxon>
        <taxon>Pseudomonadati</taxon>
        <taxon>Pseudomonadota</taxon>
        <taxon>Alphaproteobacteria</taxon>
        <taxon>Acetobacterales</taxon>
        <taxon>Acetobacteraceae</taxon>
        <taxon>Plastoroseomonas</taxon>
    </lineage>
</organism>
<dbReference type="InterPro" id="IPR050490">
    <property type="entry name" value="Bact_solute-bd_prot1"/>
</dbReference>
<evidence type="ECO:0000256" key="4">
    <source>
        <dbReference type="ARBA" id="ARBA00022729"/>
    </source>
</evidence>
<proteinExistence type="inferred from homology"/>
<comment type="subcellular location">
    <subcellularLocation>
        <location evidence="1">Periplasm</location>
    </subcellularLocation>
</comment>
<keyword evidence="6" id="KW-1185">Reference proteome</keyword>
<evidence type="ECO:0000256" key="3">
    <source>
        <dbReference type="ARBA" id="ARBA00022448"/>
    </source>
</evidence>
<dbReference type="PANTHER" id="PTHR43649">
    <property type="entry name" value="ARABINOSE-BINDING PROTEIN-RELATED"/>
    <property type="match status" value="1"/>
</dbReference>
<dbReference type="InterPro" id="IPR006059">
    <property type="entry name" value="SBP"/>
</dbReference>
<sequence>MRHSVDRRQFLAAAGGASAMARIGGGGLAGILASAQAPAYAQGTTIHWLRWNDFVPASDQLLRREIAQECQRALGIRLNVETVNANDIQARVTSAVQSGSGPDIFNVLNNWPQLYAQSAADVSDIAEEVAAAQGGFYEVAKAVAHDGRRWLAVPFSIVGNTFAYRKSWFEEVGYAEFPRTWEQFRDAGQKLKAKGRPLGQTLGQTFGDAPTFTYPLMWSFGGKEVEADGRTVVLNSPETVESVRFMTRLWRDACDEGGLAWDDSNNNRAFLSGTISATLNGASIYIESMRRPQSYLTDRGTPMKDDIRHGVMPAGPAGSFHFHLPFSNMMPAYSRNQDATRRFLRWIHSKDVFERWFVTQRGFSVGATTVWEQHPIWNEDPVMLPYRNAARVGRVPGYAGTSNAKAAEIVTKYVITNMYARAVQGIAPEQAVREAHAEVARIYAG</sequence>
<keyword evidence="4" id="KW-0732">Signal</keyword>
<reference evidence="6" key="1">
    <citation type="journal article" date="2021" name="Syst. Appl. Microbiol.">
        <title>Roseomonas hellenica sp. nov., isolated from roots of wild-growing Alkanna tinctoria.</title>
        <authorList>
            <person name="Rat A."/>
            <person name="Naranjo H.D."/>
            <person name="Lebbe L."/>
            <person name="Cnockaert M."/>
            <person name="Krigas N."/>
            <person name="Grigoriadou K."/>
            <person name="Maloupa E."/>
            <person name="Willems A."/>
        </authorList>
    </citation>
    <scope>NUCLEOTIDE SEQUENCE [LARGE SCALE GENOMIC DNA]</scope>
    <source>
        <strain evidence="6">LMG 31523</strain>
    </source>
</reference>
<gene>
    <name evidence="5" type="ORF">GXW71_23860</name>
</gene>
<name>A0ABS5F492_9PROT</name>
<dbReference type="InterPro" id="IPR006311">
    <property type="entry name" value="TAT_signal"/>
</dbReference>
<dbReference type="Proteomes" id="UP001196870">
    <property type="component" value="Unassembled WGS sequence"/>
</dbReference>
<keyword evidence="3" id="KW-0813">Transport</keyword>
<evidence type="ECO:0000313" key="5">
    <source>
        <dbReference type="EMBL" id="MBR0667413.1"/>
    </source>
</evidence>
<dbReference type="Gene3D" id="3.40.190.10">
    <property type="entry name" value="Periplasmic binding protein-like II"/>
    <property type="match status" value="1"/>
</dbReference>
<evidence type="ECO:0000313" key="6">
    <source>
        <dbReference type="Proteomes" id="UP001196870"/>
    </source>
</evidence>